<keyword evidence="2" id="KW-1185">Reference proteome</keyword>
<comment type="caution">
    <text evidence="1">The sequence shown here is derived from an EMBL/GenBank/DDBJ whole genome shotgun (WGS) entry which is preliminary data.</text>
</comment>
<evidence type="ECO:0000313" key="2">
    <source>
        <dbReference type="Proteomes" id="UP000554482"/>
    </source>
</evidence>
<protein>
    <submittedName>
        <fullName evidence="1">Uncharacterized protein</fullName>
    </submittedName>
</protein>
<name>A0A7J6VXE0_THATH</name>
<sequence length="129" mass="15586">MQQQLEADIDNEAMQKQVQDQEMEIEKLMDQDESIWQQKSRVKWDTQGERCTSYFFMMTKIRQSKDLIKEMRDYNGGLMRDQEQIGSFITSHFQEKFKYQPTSIDHDLIKTFRTLFQQRTTTCSAFYLL</sequence>
<dbReference type="EMBL" id="JABWDY010026221">
    <property type="protein sequence ID" value="KAF5188865.1"/>
    <property type="molecule type" value="Genomic_DNA"/>
</dbReference>
<reference evidence="1 2" key="1">
    <citation type="submission" date="2020-06" db="EMBL/GenBank/DDBJ databases">
        <title>Transcriptomic and genomic resources for Thalictrum thalictroides and T. hernandezii: Facilitating candidate gene discovery in an emerging model plant lineage.</title>
        <authorList>
            <person name="Arias T."/>
            <person name="Riano-Pachon D.M."/>
            <person name="Di Stilio V.S."/>
        </authorList>
    </citation>
    <scope>NUCLEOTIDE SEQUENCE [LARGE SCALE GENOMIC DNA]</scope>
    <source>
        <strain evidence="2">cv. WT478/WT964</strain>
        <tissue evidence="1">Leaves</tissue>
    </source>
</reference>
<accession>A0A7J6VXE0</accession>
<dbReference type="AlphaFoldDB" id="A0A7J6VXE0"/>
<dbReference type="OrthoDB" id="1935089at2759"/>
<organism evidence="1 2">
    <name type="scientific">Thalictrum thalictroides</name>
    <name type="common">Rue-anemone</name>
    <name type="synonym">Anemone thalictroides</name>
    <dbReference type="NCBI Taxonomy" id="46969"/>
    <lineage>
        <taxon>Eukaryota</taxon>
        <taxon>Viridiplantae</taxon>
        <taxon>Streptophyta</taxon>
        <taxon>Embryophyta</taxon>
        <taxon>Tracheophyta</taxon>
        <taxon>Spermatophyta</taxon>
        <taxon>Magnoliopsida</taxon>
        <taxon>Ranunculales</taxon>
        <taxon>Ranunculaceae</taxon>
        <taxon>Thalictroideae</taxon>
        <taxon>Thalictrum</taxon>
    </lineage>
</organism>
<gene>
    <name evidence="1" type="ORF">FRX31_021547</name>
</gene>
<dbReference type="Proteomes" id="UP000554482">
    <property type="component" value="Unassembled WGS sequence"/>
</dbReference>
<evidence type="ECO:0000313" key="1">
    <source>
        <dbReference type="EMBL" id="KAF5188865.1"/>
    </source>
</evidence>
<proteinExistence type="predicted"/>